<feature type="domain" description="ABM" evidence="1">
    <location>
        <begin position="3"/>
        <end position="74"/>
    </location>
</feature>
<evidence type="ECO:0000313" key="5">
    <source>
        <dbReference type="Proteomes" id="UP001215549"/>
    </source>
</evidence>
<keyword evidence="2" id="KW-0503">Monooxygenase</keyword>
<accession>A0AA45W400</accession>
<protein>
    <submittedName>
        <fullName evidence="3">Antibiotic biosynthesis monooxygenase</fullName>
    </submittedName>
    <submittedName>
        <fullName evidence="2">Heme-degrading monooxygenase HmoA</fullName>
    </submittedName>
</protein>
<proteinExistence type="predicted"/>
<dbReference type="GO" id="GO:0004497">
    <property type="term" value="F:monooxygenase activity"/>
    <property type="evidence" value="ECO:0007669"/>
    <property type="project" value="UniProtKB-KW"/>
</dbReference>
<gene>
    <name evidence="3" type="ORF">JHX88_05620</name>
    <name evidence="2" type="ORF">SAMN05421772_105163</name>
</gene>
<dbReference type="RefSeq" id="WP_076525289.1">
    <property type="nucleotide sequence ID" value="NZ_CP067140.1"/>
</dbReference>
<dbReference type="InterPro" id="IPR052936">
    <property type="entry name" value="Jasmonate_Hydroxylase-like"/>
</dbReference>
<evidence type="ECO:0000313" key="4">
    <source>
        <dbReference type="Proteomes" id="UP000186216"/>
    </source>
</evidence>
<dbReference type="AlphaFoldDB" id="A0AA45W400"/>
<reference evidence="2 4" key="1">
    <citation type="submission" date="2017-01" db="EMBL/GenBank/DDBJ databases">
        <authorList>
            <person name="Varghese N."/>
            <person name="Submissions S."/>
        </authorList>
    </citation>
    <scope>NUCLEOTIDE SEQUENCE [LARGE SCALE GENOMIC DNA]</scope>
    <source>
        <strain evidence="2 4">DSM 18447</strain>
    </source>
</reference>
<dbReference type="SUPFAM" id="SSF54909">
    <property type="entry name" value="Dimeric alpha+beta barrel"/>
    <property type="match status" value="1"/>
</dbReference>
<dbReference type="PANTHER" id="PTHR37811:SF2">
    <property type="entry name" value="ABM DOMAIN-CONTAINING PROTEIN"/>
    <property type="match status" value="1"/>
</dbReference>
<evidence type="ECO:0000313" key="3">
    <source>
        <dbReference type="EMBL" id="WCR04220.1"/>
    </source>
</evidence>
<dbReference type="InterPro" id="IPR007138">
    <property type="entry name" value="ABM_dom"/>
</dbReference>
<keyword evidence="5" id="KW-1185">Reference proteome</keyword>
<sequence length="98" mass="11536">MPITVFRSRVHEETRQAYAETGKKMAEIGSQMPGFISFKQFHAADGEQVTIVEFDTDEHQKAWAEHPEHLEARKHGRETWFDEYDIAVCEVIRRYKKP</sequence>
<reference evidence="3 5" key="2">
    <citation type="submission" date="2021-01" db="EMBL/GenBank/DDBJ databases">
        <title>Biogeographic distribution of Paracoccus.</title>
        <authorList>
            <person name="Hollensteiner J."/>
            <person name="Leineberger J."/>
            <person name="Brinkhoff T."/>
            <person name="Daniel R."/>
        </authorList>
    </citation>
    <scope>NUCLEOTIDE SEQUENCE [LARGE SCALE GENOMIC DNA]</scope>
    <source>
        <strain evidence="3 5">DSM 18447</strain>
    </source>
</reference>
<dbReference type="InterPro" id="IPR011008">
    <property type="entry name" value="Dimeric_a/b-barrel"/>
</dbReference>
<dbReference type="Gene3D" id="3.30.70.100">
    <property type="match status" value="1"/>
</dbReference>
<evidence type="ECO:0000259" key="1">
    <source>
        <dbReference type="Pfam" id="PF03992"/>
    </source>
</evidence>
<dbReference type="Pfam" id="PF03992">
    <property type="entry name" value="ABM"/>
    <property type="match status" value="1"/>
</dbReference>
<keyword evidence="2" id="KW-0560">Oxidoreductase</keyword>
<dbReference type="PANTHER" id="PTHR37811">
    <property type="entry name" value="BLL5343 PROTEIN"/>
    <property type="match status" value="1"/>
</dbReference>
<name>A0AA45W400_9RHOB</name>
<dbReference type="EMBL" id="CP067140">
    <property type="protein sequence ID" value="WCR04220.1"/>
    <property type="molecule type" value="Genomic_DNA"/>
</dbReference>
<dbReference type="EMBL" id="FTOU01000005">
    <property type="protein sequence ID" value="SIS80923.1"/>
    <property type="molecule type" value="Genomic_DNA"/>
</dbReference>
<evidence type="ECO:0000313" key="2">
    <source>
        <dbReference type="EMBL" id="SIS80923.1"/>
    </source>
</evidence>
<dbReference type="Proteomes" id="UP001215549">
    <property type="component" value="Chromosome"/>
</dbReference>
<dbReference type="Proteomes" id="UP000186216">
    <property type="component" value="Unassembled WGS sequence"/>
</dbReference>
<organism evidence="2 4">
    <name type="scientific">Paracoccus saliphilus</name>
    <dbReference type="NCBI Taxonomy" id="405559"/>
    <lineage>
        <taxon>Bacteria</taxon>
        <taxon>Pseudomonadati</taxon>
        <taxon>Pseudomonadota</taxon>
        <taxon>Alphaproteobacteria</taxon>
        <taxon>Rhodobacterales</taxon>
        <taxon>Paracoccaceae</taxon>
        <taxon>Paracoccus</taxon>
    </lineage>
</organism>